<dbReference type="Pfam" id="PF01381">
    <property type="entry name" value="HTH_3"/>
    <property type="match status" value="1"/>
</dbReference>
<dbReference type="SUPFAM" id="SSF47413">
    <property type="entry name" value="lambda repressor-like DNA-binding domains"/>
    <property type="match status" value="1"/>
</dbReference>
<dbReference type="Proteomes" id="UP000093412">
    <property type="component" value="Unassembled WGS sequence"/>
</dbReference>
<proteinExistence type="predicted"/>
<organism evidence="2 3">
    <name type="scientific">Oerskovia enterophila</name>
    <dbReference type="NCBI Taxonomy" id="43678"/>
    <lineage>
        <taxon>Bacteria</taxon>
        <taxon>Bacillati</taxon>
        <taxon>Actinomycetota</taxon>
        <taxon>Actinomycetes</taxon>
        <taxon>Micrococcales</taxon>
        <taxon>Cellulomonadaceae</taxon>
        <taxon>Oerskovia</taxon>
    </lineage>
</organism>
<evidence type="ECO:0000259" key="1">
    <source>
        <dbReference type="PROSITE" id="PS50943"/>
    </source>
</evidence>
<sequence>MSWGPRVKAARERLGLTQVDLAEAAGVAVGTVQNIESGKTTPQKAKLAPVLEFLGLDRKHSEQWSDDQWYVAEMAVAIYDQVPVKRQPEAASRMAAILADLIVEEAVAEATATVHAFPSREERSGTTVSGPQVIAAMDDYEGEDLVAEMEGHEDQP</sequence>
<keyword evidence="3" id="KW-1185">Reference proteome</keyword>
<dbReference type="SMART" id="SM00530">
    <property type="entry name" value="HTH_XRE"/>
    <property type="match status" value="1"/>
</dbReference>
<reference evidence="2 3" key="1">
    <citation type="submission" date="2016-06" db="EMBL/GenBank/DDBJ databases">
        <title>Genome sequence of Oerskovia enterophila DSM 43852.</title>
        <authorList>
            <person name="Poehlein A."/>
            <person name="Jag V."/>
            <person name="Bengelsdorf F.R."/>
            <person name="Daniel R."/>
            <person name="Duerre P."/>
        </authorList>
    </citation>
    <scope>NUCLEOTIDE SEQUENCE [LARGE SCALE GENOMIC DNA]</scope>
    <source>
        <strain evidence="2 3">DSM 43852</strain>
    </source>
</reference>
<dbReference type="Gene3D" id="1.10.260.40">
    <property type="entry name" value="lambda repressor-like DNA-binding domains"/>
    <property type="match status" value="1"/>
</dbReference>
<dbReference type="InterPro" id="IPR001387">
    <property type="entry name" value="Cro/C1-type_HTH"/>
</dbReference>
<dbReference type="CDD" id="cd00093">
    <property type="entry name" value="HTH_XRE"/>
    <property type="match status" value="1"/>
</dbReference>
<accession>A0ABX2Y0G1</accession>
<dbReference type="InterPro" id="IPR010982">
    <property type="entry name" value="Lambda_DNA-bd_dom_sf"/>
</dbReference>
<dbReference type="EMBL" id="MAQA01000047">
    <property type="protein sequence ID" value="OCI30033.1"/>
    <property type="molecule type" value="Genomic_DNA"/>
</dbReference>
<evidence type="ECO:0000313" key="2">
    <source>
        <dbReference type="EMBL" id="OCI30033.1"/>
    </source>
</evidence>
<feature type="domain" description="HTH cro/C1-type" evidence="1">
    <location>
        <begin position="7"/>
        <end position="61"/>
    </location>
</feature>
<dbReference type="PROSITE" id="PS50943">
    <property type="entry name" value="HTH_CROC1"/>
    <property type="match status" value="1"/>
</dbReference>
<comment type="caution">
    <text evidence="2">The sequence shown here is derived from an EMBL/GenBank/DDBJ whole genome shotgun (WGS) entry which is preliminary data.</text>
</comment>
<name>A0ABX2Y0G1_9CELL</name>
<evidence type="ECO:0000313" key="3">
    <source>
        <dbReference type="Proteomes" id="UP000093412"/>
    </source>
</evidence>
<protein>
    <submittedName>
        <fullName evidence="2">Helix-turn-helix protein</fullName>
    </submittedName>
</protein>
<gene>
    <name evidence="2" type="ORF">OERS_32430</name>
</gene>